<dbReference type="EMBL" id="CP027226">
    <property type="protein sequence ID" value="AVM42313.1"/>
    <property type="molecule type" value="Genomic_DNA"/>
</dbReference>
<dbReference type="AlphaFoldDB" id="A0A2S0KMR8"/>
<evidence type="ECO:0000313" key="2">
    <source>
        <dbReference type="Proteomes" id="UP000237947"/>
    </source>
</evidence>
<gene>
    <name evidence="1" type="ORF">C5Q98_03305</name>
</gene>
<keyword evidence="2" id="KW-1185">Reference proteome</keyword>
<name>A0A2S0KMR8_9FIRM</name>
<accession>A0A2S0KMR8</accession>
<dbReference type="Proteomes" id="UP000237947">
    <property type="component" value="Chromosome"/>
</dbReference>
<organism evidence="1 2">
    <name type="scientific">Fastidiosipila sanguinis</name>
    <dbReference type="NCBI Taxonomy" id="236753"/>
    <lineage>
        <taxon>Bacteria</taxon>
        <taxon>Bacillati</taxon>
        <taxon>Bacillota</taxon>
        <taxon>Clostridia</taxon>
        <taxon>Eubacteriales</taxon>
        <taxon>Oscillospiraceae</taxon>
        <taxon>Fastidiosipila</taxon>
    </lineage>
</organism>
<reference evidence="2" key="1">
    <citation type="submission" date="2018-02" db="EMBL/GenBank/DDBJ databases">
        <authorList>
            <person name="Holder M.E."/>
            <person name="Ajami N.J."/>
            <person name="Petrosino J.F."/>
        </authorList>
    </citation>
    <scope>NUCLEOTIDE SEQUENCE [LARGE SCALE GENOMIC DNA]</scope>
    <source>
        <strain evidence="2">CCUG 47711</strain>
    </source>
</reference>
<dbReference type="RefSeq" id="WP_106012296.1">
    <property type="nucleotide sequence ID" value="NZ_CP027226.1"/>
</dbReference>
<proteinExistence type="predicted"/>
<protein>
    <submittedName>
        <fullName evidence="1">Uncharacterized protein</fullName>
    </submittedName>
</protein>
<dbReference type="KEGG" id="fsa:C5Q98_03305"/>
<sequence length="213" mass="24790">MRFNNLLNRLGMNKIYTMLALLILTIIISLLLLLGLAFKEKKAYEILEDYLKHLQTADYNEAVKLINVDKQDNWQNEFYKFSKDSSANAQLEQKFIQNTKLELISESTVDPDNLILKVKVIHNDGPKILQSISEDMQDAKIDVTDPEVVRTGESKEDMLKYYALDNIEAYKNIKSSNEITIEMRKKNKLFKTEWLIYPNDEFHKLAYGNISSD</sequence>
<evidence type="ECO:0000313" key="1">
    <source>
        <dbReference type="EMBL" id="AVM42313.1"/>
    </source>
</evidence>